<sequence length="42" mass="4726">MDPTTLTRCRKPTCNHPLGPEIDAYPKAKNMNIVNVKFKPAN</sequence>
<dbReference type="AlphaFoldDB" id="A0A1R3IFN1"/>
<evidence type="ECO:0000313" key="1">
    <source>
        <dbReference type="EMBL" id="OMO81392.1"/>
    </source>
</evidence>
<accession>A0A1R3IFN1</accession>
<reference evidence="1 2" key="1">
    <citation type="submission" date="2013-09" db="EMBL/GenBank/DDBJ databases">
        <title>Corchorus capsularis genome sequencing.</title>
        <authorList>
            <person name="Alam M."/>
            <person name="Haque M.S."/>
            <person name="Islam M.S."/>
            <person name="Emdad E.M."/>
            <person name="Islam M.M."/>
            <person name="Ahmed B."/>
            <person name="Halim A."/>
            <person name="Hossen Q.M.M."/>
            <person name="Hossain M.Z."/>
            <person name="Ahmed R."/>
            <person name="Khan M.M."/>
            <person name="Islam R."/>
            <person name="Rashid M.M."/>
            <person name="Khan S.A."/>
            <person name="Rahman M.S."/>
            <person name="Alam M."/>
        </authorList>
    </citation>
    <scope>NUCLEOTIDE SEQUENCE [LARGE SCALE GENOMIC DNA]</scope>
    <source>
        <strain evidence="2">cv. CVL-1</strain>
        <tissue evidence="1">Whole seedling</tissue>
    </source>
</reference>
<dbReference type="EMBL" id="AWWV01010162">
    <property type="protein sequence ID" value="OMO81392.1"/>
    <property type="molecule type" value="Genomic_DNA"/>
</dbReference>
<keyword evidence="2" id="KW-1185">Reference proteome</keyword>
<evidence type="ECO:0000313" key="2">
    <source>
        <dbReference type="Proteomes" id="UP000188268"/>
    </source>
</evidence>
<protein>
    <submittedName>
        <fullName evidence="1">Uncharacterized protein</fullName>
    </submittedName>
</protein>
<dbReference type="Proteomes" id="UP000188268">
    <property type="component" value="Unassembled WGS sequence"/>
</dbReference>
<name>A0A1R3IFN1_COCAP</name>
<organism evidence="1 2">
    <name type="scientific">Corchorus capsularis</name>
    <name type="common">Jute</name>
    <dbReference type="NCBI Taxonomy" id="210143"/>
    <lineage>
        <taxon>Eukaryota</taxon>
        <taxon>Viridiplantae</taxon>
        <taxon>Streptophyta</taxon>
        <taxon>Embryophyta</taxon>
        <taxon>Tracheophyta</taxon>
        <taxon>Spermatophyta</taxon>
        <taxon>Magnoliopsida</taxon>
        <taxon>eudicotyledons</taxon>
        <taxon>Gunneridae</taxon>
        <taxon>Pentapetalae</taxon>
        <taxon>rosids</taxon>
        <taxon>malvids</taxon>
        <taxon>Malvales</taxon>
        <taxon>Malvaceae</taxon>
        <taxon>Grewioideae</taxon>
        <taxon>Apeibeae</taxon>
        <taxon>Corchorus</taxon>
    </lineage>
</organism>
<dbReference type="Gramene" id="OMO81392">
    <property type="protein sequence ID" value="OMO81392"/>
    <property type="gene ID" value="CCACVL1_12432"/>
</dbReference>
<comment type="caution">
    <text evidence="1">The sequence shown here is derived from an EMBL/GenBank/DDBJ whole genome shotgun (WGS) entry which is preliminary data.</text>
</comment>
<gene>
    <name evidence="1" type="ORF">CCACVL1_12432</name>
</gene>
<proteinExistence type="predicted"/>